<dbReference type="Gene3D" id="1.10.10.60">
    <property type="entry name" value="Homeodomain-like"/>
    <property type="match status" value="1"/>
</dbReference>
<accession>A0A1X6WPU8</accession>
<proteinExistence type="predicted"/>
<organism evidence="2 3">
    <name type="scientific">Vagococcus fluvialis bH819</name>
    <dbReference type="NCBI Taxonomy" id="1255619"/>
    <lineage>
        <taxon>Bacteria</taxon>
        <taxon>Bacillati</taxon>
        <taxon>Bacillota</taxon>
        <taxon>Bacilli</taxon>
        <taxon>Lactobacillales</taxon>
        <taxon>Enterococcaceae</taxon>
        <taxon>Vagococcus</taxon>
    </lineage>
</organism>
<evidence type="ECO:0000259" key="1">
    <source>
        <dbReference type="PROSITE" id="PS51736"/>
    </source>
</evidence>
<evidence type="ECO:0000313" key="3">
    <source>
        <dbReference type="Proteomes" id="UP000195918"/>
    </source>
</evidence>
<evidence type="ECO:0000313" key="2">
    <source>
        <dbReference type="EMBL" id="SLM86363.1"/>
    </source>
</evidence>
<dbReference type="Gene3D" id="3.40.50.1390">
    <property type="entry name" value="Resolvase, N-terminal catalytic domain"/>
    <property type="match status" value="1"/>
</dbReference>
<protein>
    <submittedName>
        <fullName evidence="2">Site-specific recombinase, resolvase family</fullName>
    </submittedName>
</protein>
<feature type="domain" description="Resolvase/invertase-type recombinase catalytic" evidence="1">
    <location>
        <begin position="1"/>
        <end position="53"/>
    </location>
</feature>
<dbReference type="InterPro" id="IPR006120">
    <property type="entry name" value="Resolvase_HTH_dom"/>
</dbReference>
<dbReference type="Pfam" id="PF02796">
    <property type="entry name" value="HTH_7"/>
    <property type="match status" value="1"/>
</dbReference>
<reference evidence="3" key="1">
    <citation type="submission" date="2017-02" db="EMBL/GenBank/DDBJ databases">
        <authorList>
            <person name="Dridi B."/>
        </authorList>
    </citation>
    <scope>NUCLEOTIDE SEQUENCE [LARGE SCALE GENOMIC DNA]</scope>
    <source>
        <strain evidence="3">bH819</strain>
    </source>
</reference>
<dbReference type="GO" id="GO:0003677">
    <property type="term" value="F:DNA binding"/>
    <property type="evidence" value="ECO:0007669"/>
    <property type="project" value="InterPro"/>
</dbReference>
<dbReference type="AlphaFoldDB" id="A0A1X6WPU8"/>
<name>A0A1X6WPU8_9ENTE</name>
<gene>
    <name evidence="2" type="ORF">FM121_09750</name>
</gene>
<dbReference type="PROSITE" id="PS51736">
    <property type="entry name" value="RECOMBINASES_3"/>
    <property type="match status" value="1"/>
</dbReference>
<dbReference type="EMBL" id="FWFD01000015">
    <property type="protein sequence ID" value="SLM86363.1"/>
    <property type="molecule type" value="Genomic_DNA"/>
</dbReference>
<dbReference type="Proteomes" id="UP000195918">
    <property type="component" value="Unassembled WGS sequence"/>
</dbReference>
<dbReference type="GO" id="GO:0000150">
    <property type="term" value="F:DNA strand exchange activity"/>
    <property type="evidence" value="ECO:0007669"/>
    <property type="project" value="InterPro"/>
</dbReference>
<dbReference type="SUPFAM" id="SSF53041">
    <property type="entry name" value="Resolvase-like"/>
    <property type="match status" value="1"/>
</dbReference>
<dbReference type="InterPro" id="IPR036162">
    <property type="entry name" value="Resolvase-like_N_sf"/>
</dbReference>
<dbReference type="InterPro" id="IPR006119">
    <property type="entry name" value="Resolv_N"/>
</dbReference>
<keyword evidence="3" id="KW-1185">Reference proteome</keyword>
<sequence>MPILNTEKYKDLGSMGQLVSDIVFELLSWMVEEERERIKNNQRQGIELAKQEGKYKGRLLKYHEDATGADKLVYDAIIKGLEDGISVKNLATNLKISRNTIYKIKNGIID</sequence>